<evidence type="ECO:0000256" key="1">
    <source>
        <dbReference type="ARBA" id="ARBA00022603"/>
    </source>
</evidence>
<proteinExistence type="predicted"/>
<dbReference type="Pfam" id="PF09273">
    <property type="entry name" value="Rubis-subs-bind"/>
    <property type="match status" value="1"/>
</dbReference>
<dbReference type="Gene3D" id="3.90.1420.10">
    <property type="entry name" value="Rubisco LSMT, substrate-binding domain"/>
    <property type="match status" value="1"/>
</dbReference>
<gene>
    <name evidence="6" type="ORF">OAUR00152_LOCUS15378</name>
</gene>
<dbReference type="PANTHER" id="PTHR13271:SF123">
    <property type="entry name" value="RIBULOSE-1,5-BISPHOSPHATE CARBOXYLASE_OXYGENASE SMALL SUBUNIT N-METHYLTRANSFERASE I-RELATED"/>
    <property type="match status" value="1"/>
</dbReference>
<dbReference type="GO" id="GO:0032259">
    <property type="term" value="P:methylation"/>
    <property type="evidence" value="ECO:0007669"/>
    <property type="project" value="UniProtKB-KW"/>
</dbReference>
<dbReference type="EMBL" id="HBKQ01022638">
    <property type="protein sequence ID" value="CAE2239815.1"/>
    <property type="molecule type" value="Transcribed_RNA"/>
</dbReference>
<dbReference type="InterPro" id="IPR001214">
    <property type="entry name" value="SET_dom"/>
</dbReference>
<feature type="compositionally biased region" description="Acidic residues" evidence="4">
    <location>
        <begin position="485"/>
        <end position="507"/>
    </location>
</feature>
<evidence type="ECO:0000256" key="4">
    <source>
        <dbReference type="SAM" id="MobiDB-lite"/>
    </source>
</evidence>
<keyword evidence="2" id="KW-0808">Transferase</keyword>
<feature type="domain" description="SET" evidence="5">
    <location>
        <begin position="79"/>
        <end position="350"/>
    </location>
</feature>
<dbReference type="InterPro" id="IPR036464">
    <property type="entry name" value="Rubisco_LSMT_subst-bd_sf"/>
</dbReference>
<evidence type="ECO:0000259" key="5">
    <source>
        <dbReference type="PROSITE" id="PS50280"/>
    </source>
</evidence>
<keyword evidence="3" id="KW-0949">S-adenosyl-L-methionine</keyword>
<evidence type="ECO:0000313" key="6">
    <source>
        <dbReference type="EMBL" id="CAE2239815.1"/>
    </source>
</evidence>
<dbReference type="GO" id="GO:0016279">
    <property type="term" value="F:protein-lysine N-methyltransferase activity"/>
    <property type="evidence" value="ECO:0007669"/>
    <property type="project" value="TreeGrafter"/>
</dbReference>
<dbReference type="InterPro" id="IPR015353">
    <property type="entry name" value="Rubisco_LSMT_subst-bd"/>
</dbReference>
<evidence type="ECO:0000256" key="3">
    <source>
        <dbReference type="ARBA" id="ARBA00022691"/>
    </source>
</evidence>
<protein>
    <recommendedName>
        <fullName evidence="5">SET domain-containing protein</fullName>
    </recommendedName>
</protein>
<dbReference type="InterPro" id="IPR050600">
    <property type="entry name" value="SETD3_SETD6_MTase"/>
</dbReference>
<sequence>MEASECVRAFSPPTAPPPLVAFLGRPSSSASFQRRASSTSTSSSASSVSALRASRDLNALASELNSAIDACTPTYFKNMRVKVAPSPSSSDSAARRLGLVAIEDIKPNKVALSVPYDDQIVLSASLAGDVWGDVLPEGYDGWTGERGLIALLVLNELAKASGGGGAAGGAGIDLPARKPEAKNLMAAWVKSLPSPEEMSEDGGGGGVCPHPLLWSEDDQELLQGSSTKKIYRTLDDIDEDSAWLNERVWSAADRTAKFPPEITLDGGETTRACFSPEGFRWANAIVSSRAVYVDGALRLIPVLDMINHDDLNTEEVRGGYTGTFGTTPCAELRTSSRKYNAGEEVCASYGPLSAAEYLSDYGFVPPSRAESIAVSELTFEVSSDDRFYDDKLDVLEFETYDSSPMDPTQKFDIVHRAGQPDTVPDPALMQFLRLSKLDGKDAFLLESIFRKEVWGFMSVPVSESNEGMAVDAVMEACRVALGEMDETEESAGDDDTSSSSGDSDDDSASASASPAALCAVVRRAERKALTRTLEYMERERMALDLKEYYQERRLKDLGLDSEWNDDDENSDVGWGQTRAPGSGDLDW</sequence>
<evidence type="ECO:0000256" key="2">
    <source>
        <dbReference type="ARBA" id="ARBA00022679"/>
    </source>
</evidence>
<reference evidence="6" key="1">
    <citation type="submission" date="2021-01" db="EMBL/GenBank/DDBJ databases">
        <authorList>
            <person name="Corre E."/>
            <person name="Pelletier E."/>
            <person name="Niang G."/>
            <person name="Scheremetjew M."/>
            <person name="Finn R."/>
            <person name="Kale V."/>
            <person name="Holt S."/>
            <person name="Cochrane G."/>
            <person name="Meng A."/>
            <person name="Brown T."/>
            <person name="Cohen L."/>
        </authorList>
    </citation>
    <scope>NUCLEOTIDE SEQUENCE</scope>
    <source>
        <strain evidence="6">Isolate 1302-5</strain>
    </source>
</reference>
<organism evidence="6">
    <name type="scientific">Odontella aurita</name>
    <dbReference type="NCBI Taxonomy" id="265563"/>
    <lineage>
        <taxon>Eukaryota</taxon>
        <taxon>Sar</taxon>
        <taxon>Stramenopiles</taxon>
        <taxon>Ochrophyta</taxon>
        <taxon>Bacillariophyta</taxon>
        <taxon>Mediophyceae</taxon>
        <taxon>Biddulphiophycidae</taxon>
        <taxon>Eupodiscales</taxon>
        <taxon>Odontellaceae</taxon>
        <taxon>Odontella</taxon>
    </lineage>
</organism>
<feature type="region of interest" description="Disordered" evidence="4">
    <location>
        <begin position="485"/>
        <end position="512"/>
    </location>
</feature>
<dbReference type="SUPFAM" id="SSF81822">
    <property type="entry name" value="RuBisCo LSMT C-terminal, substrate-binding domain"/>
    <property type="match status" value="1"/>
</dbReference>
<name>A0A7S4IU37_9STRA</name>
<dbReference type="AlphaFoldDB" id="A0A7S4IU37"/>
<dbReference type="Gene3D" id="3.90.1410.10">
    <property type="entry name" value="set domain protein methyltransferase, domain 1"/>
    <property type="match status" value="1"/>
</dbReference>
<dbReference type="SUPFAM" id="SSF82199">
    <property type="entry name" value="SET domain"/>
    <property type="match status" value="1"/>
</dbReference>
<dbReference type="PROSITE" id="PS50280">
    <property type="entry name" value="SET"/>
    <property type="match status" value="1"/>
</dbReference>
<dbReference type="InterPro" id="IPR046341">
    <property type="entry name" value="SET_dom_sf"/>
</dbReference>
<accession>A0A7S4IU37</accession>
<feature type="region of interest" description="Disordered" evidence="4">
    <location>
        <begin position="557"/>
        <end position="587"/>
    </location>
</feature>
<keyword evidence="1" id="KW-0489">Methyltransferase</keyword>
<dbReference type="PANTHER" id="PTHR13271">
    <property type="entry name" value="UNCHARACTERIZED PUTATIVE METHYLTRANSFERASE"/>
    <property type="match status" value="1"/>
</dbReference>